<dbReference type="EMBL" id="JACIEZ010000001">
    <property type="protein sequence ID" value="MBB4063312.1"/>
    <property type="molecule type" value="Genomic_DNA"/>
</dbReference>
<name>A0A7W6J235_9HYPH</name>
<feature type="transmembrane region" description="Helical" evidence="1">
    <location>
        <begin position="80"/>
        <end position="100"/>
    </location>
</feature>
<evidence type="ECO:0000256" key="1">
    <source>
        <dbReference type="SAM" id="Phobius"/>
    </source>
</evidence>
<keyword evidence="1" id="KW-0472">Membrane</keyword>
<feature type="transmembrane region" description="Helical" evidence="1">
    <location>
        <begin position="106"/>
        <end position="129"/>
    </location>
</feature>
<evidence type="ECO:0000313" key="3">
    <source>
        <dbReference type="Proteomes" id="UP000528286"/>
    </source>
</evidence>
<keyword evidence="3" id="KW-1185">Reference proteome</keyword>
<proteinExistence type="predicted"/>
<dbReference type="RefSeq" id="WP_183364506.1">
    <property type="nucleotide sequence ID" value="NZ_JACIEZ010000001.1"/>
</dbReference>
<organism evidence="2 3">
    <name type="scientific">Gellertiella hungarica</name>
    <dbReference type="NCBI Taxonomy" id="1572859"/>
    <lineage>
        <taxon>Bacteria</taxon>
        <taxon>Pseudomonadati</taxon>
        <taxon>Pseudomonadota</taxon>
        <taxon>Alphaproteobacteria</taxon>
        <taxon>Hyphomicrobiales</taxon>
        <taxon>Rhizobiaceae</taxon>
        <taxon>Gellertiella</taxon>
    </lineage>
</organism>
<keyword evidence="1" id="KW-0812">Transmembrane</keyword>
<dbReference type="AlphaFoldDB" id="A0A7W6J235"/>
<dbReference type="Proteomes" id="UP000528286">
    <property type="component" value="Unassembled WGS sequence"/>
</dbReference>
<reference evidence="2 3" key="1">
    <citation type="submission" date="2020-08" db="EMBL/GenBank/DDBJ databases">
        <title>Genomic Encyclopedia of Type Strains, Phase IV (KMG-IV): sequencing the most valuable type-strain genomes for metagenomic binning, comparative biology and taxonomic classification.</title>
        <authorList>
            <person name="Goeker M."/>
        </authorList>
    </citation>
    <scope>NUCLEOTIDE SEQUENCE [LARGE SCALE GENOMIC DNA]</scope>
    <source>
        <strain evidence="2 3">DSM 29853</strain>
    </source>
</reference>
<dbReference type="Pfam" id="PF20398">
    <property type="entry name" value="DUF6691"/>
    <property type="match status" value="1"/>
</dbReference>
<protein>
    <recommendedName>
        <fullName evidence="4">YeeE/YedE family protein</fullName>
    </recommendedName>
</protein>
<accession>A0A7W6J235</accession>
<feature type="transmembrane region" description="Helical" evidence="1">
    <location>
        <begin position="40"/>
        <end position="59"/>
    </location>
</feature>
<dbReference type="InterPro" id="IPR046513">
    <property type="entry name" value="DUF6691"/>
</dbReference>
<evidence type="ECO:0000313" key="2">
    <source>
        <dbReference type="EMBL" id="MBB4063312.1"/>
    </source>
</evidence>
<gene>
    <name evidence="2" type="ORF">GGR23_000473</name>
</gene>
<evidence type="ECO:0008006" key="4">
    <source>
        <dbReference type="Google" id="ProtNLM"/>
    </source>
</evidence>
<comment type="caution">
    <text evidence="2">The sequence shown here is derived from an EMBL/GenBank/DDBJ whole genome shotgun (WGS) entry which is preliminary data.</text>
</comment>
<keyword evidence="1" id="KW-1133">Transmembrane helix</keyword>
<sequence>MRYVATLLCGLLFGIGLTVSDMINPSRVLGFLDLFGTWDPSAAFVFAGALPVSALAYWLSRQRSRPVFDEGYHLPEGNRIDRRLIGGAVIFGIGWGIAGFCPGPALVATISGQTGVFLFLGAMFLGMAIHRMTLRA</sequence>